<gene>
    <name evidence="1" type="ORF">RO785_08050</name>
</gene>
<dbReference type="EMBL" id="JAVSNH010000001">
    <property type="protein sequence ID" value="MDT4510935.1"/>
    <property type="molecule type" value="Genomic_DNA"/>
</dbReference>
<organism evidence="1 2">
    <name type="scientific">Bacteroides cellulosilyticus</name>
    <dbReference type="NCBI Taxonomy" id="246787"/>
    <lineage>
        <taxon>Bacteria</taxon>
        <taxon>Pseudomonadati</taxon>
        <taxon>Bacteroidota</taxon>
        <taxon>Bacteroidia</taxon>
        <taxon>Bacteroidales</taxon>
        <taxon>Bacteroidaceae</taxon>
        <taxon>Bacteroides</taxon>
    </lineage>
</organism>
<dbReference type="Pfam" id="PF14053">
    <property type="entry name" value="DUF4248"/>
    <property type="match status" value="1"/>
</dbReference>
<evidence type="ECO:0000313" key="2">
    <source>
        <dbReference type="Proteomes" id="UP001266995"/>
    </source>
</evidence>
<name>A0AAW8VFG0_9BACE</name>
<accession>A0AAW8VFG0</accession>
<evidence type="ECO:0000313" key="1">
    <source>
        <dbReference type="EMBL" id="MDT4510935.1"/>
    </source>
</evidence>
<reference evidence="1" key="1">
    <citation type="submission" date="2023-08" db="EMBL/GenBank/DDBJ databases">
        <title>Reintroducing virulent viruses to syntetic microbiomes.</title>
        <authorList>
            <person name="Wilde J."/>
            <person name="Boyes R."/>
            <person name="Robinson A.V."/>
            <person name="Daisley B.A."/>
            <person name="Allen-Vercoe E."/>
        </authorList>
    </citation>
    <scope>NUCLEOTIDE SEQUENCE</scope>
    <source>
        <strain evidence="1">225I_12FAA</strain>
    </source>
</reference>
<sequence>MKKTVCDHDVDEAIEGWPVRPYSKSELARAYAPEIGERSALNRLSRWIRGNVVLYQALLDTGYRCAQQIFTSKQVELIFGYLGKP</sequence>
<protein>
    <submittedName>
        <fullName evidence="1">DUF4248 domain-containing protein</fullName>
    </submittedName>
</protein>
<dbReference type="AlphaFoldDB" id="A0AAW8VFG0"/>
<dbReference type="InterPro" id="IPR025342">
    <property type="entry name" value="DUF4248"/>
</dbReference>
<proteinExistence type="predicted"/>
<dbReference type="Proteomes" id="UP001266995">
    <property type="component" value="Unassembled WGS sequence"/>
</dbReference>
<dbReference type="RefSeq" id="WP_313753153.1">
    <property type="nucleotide sequence ID" value="NZ_JAVSNH010000001.1"/>
</dbReference>
<comment type="caution">
    <text evidence="1">The sequence shown here is derived from an EMBL/GenBank/DDBJ whole genome shotgun (WGS) entry which is preliminary data.</text>
</comment>